<feature type="transmembrane region" description="Helical" evidence="1">
    <location>
        <begin position="360"/>
        <end position="379"/>
    </location>
</feature>
<dbReference type="RefSeq" id="XP_017989911.1">
    <property type="nucleotide sequence ID" value="XM_018134422.1"/>
</dbReference>
<keyword evidence="3" id="KW-1185">Reference proteome</keyword>
<feature type="transmembrane region" description="Helical" evidence="1">
    <location>
        <begin position="452"/>
        <end position="481"/>
    </location>
</feature>
<sequence length="577" mass="65042">MAVIEKLYRRIVDMGLVPKIIASLPRISMLCALLGVVWLTVFIPMEGQYRRTYISENALMPSQAYSYFRESEWNILRGYRKELEAIQQLPVHERNLQVSTWMENYGAKTAIYEDSEYGETLYGILHSPRGDGTEAMVLAAPWTTVDGLYNNGGVGLSIALARFFSRWPVWSKNIIIVLSEDPGASLKAWLQAYHGTLDFTGGSIESAIVLDYPGESNYFQYMEVSYHGLNGAVPNLDLVNIAVHIIEHEGMKASLHGIPIEEMGDNTFKSRLKVMLLGIRDMALSGVKKTTGHEVFSGWRIQSITLRAHGNNGQFDVTTFGRVPEAIFRSVNNLLEKFHQSFFFYLMLAPRYFVSIGSYLPSAIAFSVSFAIASLDCILNNEYSSLPMLSIYNIWAVLAFAIALLISFLTSQAFAKLPLPALLLLFNLGLSTVSMTVRSYKIKKPFSYRFKSFAYLYFSLVLNSLLVVNFALAFAIGILAFPMTLVKTTSNGVLRERLRNSMLLLISNPFIATWIYVHIFESQLQGMSVFYSLVDAWHKLGCWTWYVLCIGWYPAWILVAYSSIDSTPVVTENKKSL</sequence>
<protein>
    <submittedName>
        <fullName evidence="2">HHR146Wp</fullName>
    </submittedName>
</protein>
<feature type="transmembrane region" description="Helical" evidence="1">
    <location>
        <begin position="421"/>
        <end position="440"/>
    </location>
</feature>
<dbReference type="GO" id="GO:0016255">
    <property type="term" value="P:attachment of GPI anchor to protein"/>
    <property type="evidence" value="ECO:0007669"/>
    <property type="project" value="TreeGrafter"/>
</dbReference>
<dbReference type="InterPro" id="IPR007246">
    <property type="entry name" value="Gaa1"/>
</dbReference>
<dbReference type="OrthoDB" id="445301at2759"/>
<evidence type="ECO:0000313" key="3">
    <source>
        <dbReference type="Proteomes" id="UP000243052"/>
    </source>
</evidence>
<dbReference type="AlphaFoldDB" id="A0A0X8HWT9"/>
<feature type="transmembrane region" description="Helical" evidence="1">
    <location>
        <begin position="501"/>
        <end position="519"/>
    </location>
</feature>
<dbReference type="PANTHER" id="PTHR13304:SF0">
    <property type="entry name" value="GLYCOSYLPHOSPHATIDYLINOSITOL ANCHOR ATTACHMENT 1 PROTEIN"/>
    <property type="match status" value="1"/>
</dbReference>
<reference evidence="2 3" key="1">
    <citation type="submission" date="2016-01" db="EMBL/GenBank/DDBJ databases">
        <title>Genome sequence of the yeast Holleya sinecauda.</title>
        <authorList>
            <person name="Dietrich F.S."/>
        </authorList>
    </citation>
    <scope>NUCLEOTIDE SEQUENCE [LARGE SCALE GENOMIC DNA]</scope>
    <source>
        <strain evidence="2 3">ATCC 58844</strain>
    </source>
</reference>
<feature type="transmembrane region" description="Helical" evidence="1">
    <location>
        <begin position="540"/>
        <end position="564"/>
    </location>
</feature>
<dbReference type="Proteomes" id="UP000243052">
    <property type="component" value="Chromosome viii"/>
</dbReference>
<evidence type="ECO:0000256" key="1">
    <source>
        <dbReference type="SAM" id="Phobius"/>
    </source>
</evidence>
<feature type="transmembrane region" description="Helical" evidence="1">
    <location>
        <begin position="391"/>
        <end position="415"/>
    </location>
</feature>
<dbReference type="EMBL" id="CP014248">
    <property type="protein sequence ID" value="AMD22915.1"/>
    <property type="molecule type" value="Genomic_DNA"/>
</dbReference>
<dbReference type="GO" id="GO:0042765">
    <property type="term" value="C:GPI-anchor transamidase complex"/>
    <property type="evidence" value="ECO:0007669"/>
    <property type="project" value="InterPro"/>
</dbReference>
<dbReference type="PIRSF" id="PIRSF036762">
    <property type="entry name" value="GAA1"/>
    <property type="match status" value="1"/>
</dbReference>
<dbReference type="Pfam" id="PF04114">
    <property type="entry name" value="Gaa1"/>
    <property type="match status" value="1"/>
</dbReference>
<keyword evidence="1" id="KW-0472">Membrane</keyword>
<evidence type="ECO:0000313" key="2">
    <source>
        <dbReference type="EMBL" id="AMD22915.1"/>
    </source>
</evidence>
<dbReference type="GeneID" id="28726284"/>
<dbReference type="STRING" id="45286.A0A0X8HWT9"/>
<dbReference type="PANTHER" id="PTHR13304">
    <property type="entry name" value="GLYCOSYLPHOSPHATIDYLINOSITOL ANCHOR ATTACHMENT 1 PROTEIN"/>
    <property type="match status" value="1"/>
</dbReference>
<gene>
    <name evidence="2" type="ORF">AW171_hschr84978</name>
</gene>
<feature type="transmembrane region" description="Helical" evidence="1">
    <location>
        <begin position="20"/>
        <end position="43"/>
    </location>
</feature>
<accession>A0A0X8HWT9</accession>
<keyword evidence="1" id="KW-0812">Transmembrane</keyword>
<proteinExistence type="predicted"/>
<name>A0A0X8HWT9_9SACH</name>
<keyword evidence="1" id="KW-1133">Transmembrane helix</keyword>
<organism evidence="2 3">
    <name type="scientific">Eremothecium sinecaudum</name>
    <dbReference type="NCBI Taxonomy" id="45286"/>
    <lineage>
        <taxon>Eukaryota</taxon>
        <taxon>Fungi</taxon>
        <taxon>Dikarya</taxon>
        <taxon>Ascomycota</taxon>
        <taxon>Saccharomycotina</taxon>
        <taxon>Saccharomycetes</taxon>
        <taxon>Saccharomycetales</taxon>
        <taxon>Saccharomycetaceae</taxon>
        <taxon>Eremothecium</taxon>
    </lineage>
</organism>